<dbReference type="InterPro" id="IPR036291">
    <property type="entry name" value="NAD(P)-bd_dom_sf"/>
</dbReference>
<gene>
    <name evidence="1" type="ORF">NG99_20145</name>
</gene>
<evidence type="ECO:0000313" key="2">
    <source>
        <dbReference type="Proteomes" id="UP000030351"/>
    </source>
</evidence>
<protein>
    <submittedName>
        <fullName evidence="1">Shikimate dehydrogenase</fullName>
    </submittedName>
</protein>
<dbReference type="eggNOG" id="COG0169">
    <property type="taxonomic scope" value="Bacteria"/>
</dbReference>
<proteinExistence type="predicted"/>
<dbReference type="Gene3D" id="3.40.50.720">
    <property type="entry name" value="NAD(P)-binding Rossmann-like Domain"/>
    <property type="match status" value="1"/>
</dbReference>
<dbReference type="STRING" id="371042.NG99_20145"/>
<reference evidence="1 2" key="1">
    <citation type="submission" date="2014-10" db="EMBL/GenBank/DDBJ databases">
        <title>Genome sequence of Erwinia typographi M043b.</title>
        <authorList>
            <person name="Chan K.-G."/>
            <person name="Tan W.-S."/>
        </authorList>
    </citation>
    <scope>NUCLEOTIDE SEQUENCE [LARGE SCALE GENOMIC DNA]</scope>
    <source>
        <strain evidence="1 2">M043b</strain>
    </source>
</reference>
<dbReference type="Proteomes" id="UP000030351">
    <property type="component" value="Unassembled WGS sequence"/>
</dbReference>
<evidence type="ECO:0000313" key="1">
    <source>
        <dbReference type="EMBL" id="KGT89143.1"/>
    </source>
</evidence>
<comment type="caution">
    <text evidence="1">The sequence shown here is derived from an EMBL/GenBank/DDBJ whole genome shotgun (WGS) entry which is preliminary data.</text>
</comment>
<dbReference type="EMBL" id="JRUQ01000057">
    <property type="protein sequence ID" value="KGT89143.1"/>
    <property type="molecule type" value="Genomic_DNA"/>
</dbReference>
<keyword evidence="2" id="KW-1185">Reference proteome</keyword>
<name>A0A0A3ZU24_9GAMM</name>
<dbReference type="SUPFAM" id="SSF51735">
    <property type="entry name" value="NAD(P)-binding Rossmann-fold domains"/>
    <property type="match status" value="1"/>
</dbReference>
<accession>A0A0A3ZU24</accession>
<dbReference type="AlphaFoldDB" id="A0A0A3ZU24"/>
<dbReference type="RefSeq" id="WP_034896911.1">
    <property type="nucleotide sequence ID" value="NZ_JRUQ01000057.1"/>
</dbReference>
<sequence length="325" mass="35400">MTTFVAATQPTLYFIGVTTGSSSIMKVFPAWADYLRLNNAQIKGIDFPLNASPEAYREAVEFIKQDPLSLGALVTTHKIDLFNSCRDLFDEIDPLAALLGETSCLAKHKGKLHSYAKDPISSGLTLEGFLPTEHFASQTRDVLIFGAGGACIAISWYLMHSARGKNVPRRIIVSDRSPQRLDELSRLHQQFNAEFPVSYHQADSAADNDALLANLPAGSLAINATGLGKDAPGSPLSAQARFPERAIVWELNYRGELLFLHQAEAQQAASRLQIENGWHYFIHGWTQAIAEVFDLPASAVQGPAIDALSRLAGRASGLTPLEKQS</sequence>
<dbReference type="OrthoDB" id="8990234at2"/>
<organism evidence="1 2">
    <name type="scientific">Erwinia typographi</name>
    <dbReference type="NCBI Taxonomy" id="371042"/>
    <lineage>
        <taxon>Bacteria</taxon>
        <taxon>Pseudomonadati</taxon>
        <taxon>Pseudomonadota</taxon>
        <taxon>Gammaproteobacteria</taxon>
        <taxon>Enterobacterales</taxon>
        <taxon>Erwiniaceae</taxon>
        <taxon>Erwinia</taxon>
    </lineage>
</organism>